<accession>A0A8J8GFL8</accession>
<evidence type="ECO:0000256" key="1">
    <source>
        <dbReference type="ARBA" id="ARBA00004236"/>
    </source>
</evidence>
<dbReference type="GO" id="GO:0005886">
    <property type="term" value="C:plasma membrane"/>
    <property type="evidence" value="ECO:0007669"/>
    <property type="project" value="UniProtKB-SubCell"/>
</dbReference>
<comment type="caution">
    <text evidence="8">The sequence shown here is derived from an EMBL/GenBank/DDBJ whole genome shotgun (WGS) entry which is preliminary data.</text>
</comment>
<keyword evidence="9" id="KW-1185">Reference proteome</keyword>
<dbReference type="PANTHER" id="PTHR45138">
    <property type="entry name" value="REGULATORY COMPONENTS OF SENSORY TRANSDUCTION SYSTEM"/>
    <property type="match status" value="1"/>
</dbReference>
<dbReference type="InterPro" id="IPR043128">
    <property type="entry name" value="Rev_trsase/Diguanyl_cyclase"/>
</dbReference>
<keyword evidence="3 5" id="KW-0472">Membrane</keyword>
<evidence type="ECO:0000256" key="4">
    <source>
        <dbReference type="SAM" id="MobiDB-lite"/>
    </source>
</evidence>
<dbReference type="RefSeq" id="WP_173730130.1">
    <property type="nucleotide sequence ID" value="NZ_JABTTE010000003.1"/>
</dbReference>
<dbReference type="Gene3D" id="3.30.70.270">
    <property type="match status" value="1"/>
</dbReference>
<dbReference type="SUPFAM" id="SSF55073">
    <property type="entry name" value="Nucleotide cyclase"/>
    <property type="match status" value="1"/>
</dbReference>
<dbReference type="EMBL" id="JABTTE010000003">
    <property type="protein sequence ID" value="NSL50926.1"/>
    <property type="molecule type" value="Genomic_DNA"/>
</dbReference>
<evidence type="ECO:0000259" key="7">
    <source>
        <dbReference type="PROSITE" id="PS50887"/>
    </source>
</evidence>
<dbReference type="AlphaFoldDB" id="A0A8J8GFL8"/>
<keyword evidence="5" id="KW-0812">Transmembrane</keyword>
<dbReference type="PANTHER" id="PTHR45138:SF9">
    <property type="entry name" value="DIGUANYLATE CYCLASE DGCM-RELATED"/>
    <property type="match status" value="1"/>
</dbReference>
<feature type="transmembrane region" description="Helical" evidence="5">
    <location>
        <begin position="12"/>
        <end position="35"/>
    </location>
</feature>
<dbReference type="PROSITE" id="PS50887">
    <property type="entry name" value="GGDEF"/>
    <property type="match status" value="1"/>
</dbReference>
<dbReference type="InterPro" id="IPR050469">
    <property type="entry name" value="Diguanylate_Cyclase"/>
</dbReference>
<dbReference type="Gene3D" id="6.10.340.10">
    <property type="match status" value="1"/>
</dbReference>
<dbReference type="Proteomes" id="UP000625804">
    <property type="component" value="Unassembled WGS sequence"/>
</dbReference>
<dbReference type="SUPFAM" id="SSF158472">
    <property type="entry name" value="HAMP domain-like"/>
    <property type="match status" value="1"/>
</dbReference>
<dbReference type="GO" id="GO:0007165">
    <property type="term" value="P:signal transduction"/>
    <property type="evidence" value="ECO:0007669"/>
    <property type="project" value="InterPro"/>
</dbReference>
<dbReference type="PROSITE" id="PS50885">
    <property type="entry name" value="HAMP"/>
    <property type="match status" value="1"/>
</dbReference>
<dbReference type="InterPro" id="IPR000160">
    <property type="entry name" value="GGDEF_dom"/>
</dbReference>
<sequence length="458" mass="53055">MKNFKVGRIGRNLLITSSISGIVFIVFVIFCLWELDYQFSMNSKYQVEADEIETSLHTLYLSLLNQESGQRGYNLTGDPLFLESFQHGTKTFNDTANFLQQKVENKPNIKQKVEDVIEKGRFWQEQYGKKLIEMTKQGQKLDVVLFEEAKIVFDDFRNAVQETIKLTGSLREESRNTYISKIEQTEWITIIIAIFLILLNALIIQRQMKAIVQPVLLLNKSVKAYTKKDFSASIPEYKKEDELAELIENVNIMRLELNKKFSTIESLAELDGNTGVYNRRYFDQAIEVEWKKAIENESPLSLILFDIDYFKLYNDTYGHLKGDHCLKSISNKLNELFGTNGEIVARYGGEEFAIILPNHHKKTAYTKAEKLRNAIMDLKIPHKNSPIFKIVTASIGVATMFPSIADQKPMHLIRLADRALYKSKQKGRNQVTQFSDFTIKRHMHNSEKKKERNKRLNP</sequence>
<feature type="domain" description="GGDEF" evidence="7">
    <location>
        <begin position="298"/>
        <end position="436"/>
    </location>
</feature>
<gene>
    <name evidence="8" type="ORF">HR057_03990</name>
</gene>
<reference evidence="8" key="1">
    <citation type="submission" date="2020-06" db="EMBL/GenBank/DDBJ databases">
        <title>A novel thermopfilic bacterium from Erzurum, Turkey.</title>
        <authorList>
            <person name="Adiguzel A."/>
            <person name="Ay H."/>
            <person name="Baltaci M.O."/>
        </authorList>
    </citation>
    <scope>NUCLEOTIDE SEQUENCE</scope>
    <source>
        <strain evidence="8">P2</strain>
    </source>
</reference>
<dbReference type="GO" id="GO:1902201">
    <property type="term" value="P:negative regulation of bacterial-type flagellum-dependent cell motility"/>
    <property type="evidence" value="ECO:0007669"/>
    <property type="project" value="TreeGrafter"/>
</dbReference>
<organism evidence="8 9">
    <name type="scientific">Calidifontibacillus erzurumensis</name>
    <dbReference type="NCBI Taxonomy" id="2741433"/>
    <lineage>
        <taxon>Bacteria</taxon>
        <taxon>Bacillati</taxon>
        <taxon>Bacillota</taxon>
        <taxon>Bacilli</taxon>
        <taxon>Bacillales</taxon>
        <taxon>Bacillaceae</taxon>
        <taxon>Calidifontibacillus/Schinkia group</taxon>
        <taxon>Calidifontibacillus</taxon>
    </lineage>
</organism>
<feature type="domain" description="HAMP" evidence="6">
    <location>
        <begin position="209"/>
        <end position="262"/>
    </location>
</feature>
<dbReference type="CDD" id="cd01949">
    <property type="entry name" value="GGDEF"/>
    <property type="match status" value="1"/>
</dbReference>
<dbReference type="InterPro" id="IPR007891">
    <property type="entry name" value="CHASE3"/>
</dbReference>
<dbReference type="FunFam" id="3.30.70.270:FF:000001">
    <property type="entry name" value="Diguanylate cyclase domain protein"/>
    <property type="match status" value="1"/>
</dbReference>
<dbReference type="InterPro" id="IPR029787">
    <property type="entry name" value="Nucleotide_cyclase"/>
</dbReference>
<keyword evidence="2" id="KW-1003">Cell membrane</keyword>
<feature type="transmembrane region" description="Helical" evidence="5">
    <location>
        <begin position="187"/>
        <end position="204"/>
    </location>
</feature>
<feature type="region of interest" description="Disordered" evidence="4">
    <location>
        <begin position="432"/>
        <end position="458"/>
    </location>
</feature>
<evidence type="ECO:0000256" key="2">
    <source>
        <dbReference type="ARBA" id="ARBA00022475"/>
    </source>
</evidence>
<proteinExistence type="predicted"/>
<evidence type="ECO:0000256" key="5">
    <source>
        <dbReference type="SAM" id="Phobius"/>
    </source>
</evidence>
<dbReference type="SMART" id="SM00304">
    <property type="entry name" value="HAMP"/>
    <property type="match status" value="1"/>
</dbReference>
<dbReference type="InterPro" id="IPR003660">
    <property type="entry name" value="HAMP_dom"/>
</dbReference>
<protein>
    <submittedName>
        <fullName evidence="8">Diguanylate cyclase</fullName>
    </submittedName>
</protein>
<keyword evidence="5" id="KW-1133">Transmembrane helix</keyword>
<dbReference type="SMART" id="SM00267">
    <property type="entry name" value="GGDEF"/>
    <property type="match status" value="1"/>
</dbReference>
<dbReference type="Pfam" id="PF00990">
    <property type="entry name" value="GGDEF"/>
    <property type="match status" value="1"/>
</dbReference>
<dbReference type="Pfam" id="PF00672">
    <property type="entry name" value="HAMP"/>
    <property type="match status" value="1"/>
</dbReference>
<evidence type="ECO:0000313" key="9">
    <source>
        <dbReference type="Proteomes" id="UP000625804"/>
    </source>
</evidence>
<evidence type="ECO:0000256" key="3">
    <source>
        <dbReference type="ARBA" id="ARBA00023136"/>
    </source>
</evidence>
<dbReference type="Pfam" id="PF05227">
    <property type="entry name" value="CHASE3"/>
    <property type="match status" value="1"/>
</dbReference>
<name>A0A8J8GFL8_9BACI</name>
<comment type="subcellular location">
    <subcellularLocation>
        <location evidence="1">Cell membrane</location>
    </subcellularLocation>
</comment>
<dbReference type="GO" id="GO:0052621">
    <property type="term" value="F:diguanylate cyclase activity"/>
    <property type="evidence" value="ECO:0007669"/>
    <property type="project" value="TreeGrafter"/>
</dbReference>
<dbReference type="NCBIfam" id="TIGR00254">
    <property type="entry name" value="GGDEF"/>
    <property type="match status" value="1"/>
</dbReference>
<evidence type="ECO:0000259" key="6">
    <source>
        <dbReference type="PROSITE" id="PS50885"/>
    </source>
</evidence>
<dbReference type="GO" id="GO:0043709">
    <property type="term" value="P:cell adhesion involved in single-species biofilm formation"/>
    <property type="evidence" value="ECO:0007669"/>
    <property type="project" value="TreeGrafter"/>
</dbReference>
<evidence type="ECO:0000313" key="8">
    <source>
        <dbReference type="EMBL" id="NSL50926.1"/>
    </source>
</evidence>
<dbReference type="CDD" id="cd06225">
    <property type="entry name" value="HAMP"/>
    <property type="match status" value="1"/>
</dbReference>